<dbReference type="Proteomes" id="UP000478417">
    <property type="component" value="Unassembled WGS sequence"/>
</dbReference>
<reference evidence="2 3" key="1">
    <citation type="submission" date="2020-02" db="EMBL/GenBank/DDBJ databases">
        <title>Albibacoteraceae fam. nov., the first described family within the subdivision 4 Verrucomicrobia.</title>
        <authorList>
            <person name="Xi F."/>
        </authorList>
    </citation>
    <scope>NUCLEOTIDE SEQUENCE [LARGE SCALE GENOMIC DNA]</scope>
    <source>
        <strain evidence="2 3">CK1056</strain>
    </source>
</reference>
<dbReference type="InterPro" id="IPR050256">
    <property type="entry name" value="Glycosyltransferase_2"/>
</dbReference>
<dbReference type="InterPro" id="IPR001173">
    <property type="entry name" value="Glyco_trans_2-like"/>
</dbReference>
<evidence type="ECO:0000313" key="2">
    <source>
        <dbReference type="EMBL" id="NDV62185.1"/>
    </source>
</evidence>
<dbReference type="GO" id="GO:0016740">
    <property type="term" value="F:transferase activity"/>
    <property type="evidence" value="ECO:0007669"/>
    <property type="project" value="UniProtKB-KW"/>
</dbReference>
<keyword evidence="2" id="KW-0808">Transferase</keyword>
<dbReference type="Pfam" id="PF00535">
    <property type="entry name" value="Glycos_transf_2"/>
    <property type="match status" value="1"/>
</dbReference>
<comment type="caution">
    <text evidence="2">The sequence shown here is derived from an EMBL/GenBank/DDBJ whole genome shotgun (WGS) entry which is preliminary data.</text>
</comment>
<evidence type="ECO:0000259" key="1">
    <source>
        <dbReference type="Pfam" id="PF00535"/>
    </source>
</evidence>
<protein>
    <submittedName>
        <fullName evidence="2">Glycosyltransferase family 2 protein</fullName>
    </submittedName>
</protein>
<organism evidence="2 3">
    <name type="scientific">Oceanipulchritudo coccoides</name>
    <dbReference type="NCBI Taxonomy" id="2706888"/>
    <lineage>
        <taxon>Bacteria</taxon>
        <taxon>Pseudomonadati</taxon>
        <taxon>Verrucomicrobiota</taxon>
        <taxon>Opitutia</taxon>
        <taxon>Puniceicoccales</taxon>
        <taxon>Oceanipulchritudinaceae</taxon>
        <taxon>Oceanipulchritudo</taxon>
    </lineage>
</organism>
<dbReference type="EMBL" id="JAAGNX010000002">
    <property type="protein sequence ID" value="NDV62185.1"/>
    <property type="molecule type" value="Genomic_DNA"/>
</dbReference>
<feature type="domain" description="Glycosyltransferase 2-like" evidence="1">
    <location>
        <begin position="4"/>
        <end position="167"/>
    </location>
</feature>
<dbReference type="PANTHER" id="PTHR48090:SF7">
    <property type="entry name" value="RFBJ PROTEIN"/>
    <property type="match status" value="1"/>
</dbReference>
<gene>
    <name evidence="2" type="ORF">G0Q06_06975</name>
</gene>
<accession>A0A6B2M301</accession>
<proteinExistence type="predicted"/>
<dbReference type="RefSeq" id="WP_163963865.1">
    <property type="nucleotide sequence ID" value="NZ_JAAGNX010000002.1"/>
</dbReference>
<keyword evidence="3" id="KW-1185">Reference proteome</keyword>
<dbReference type="PANTHER" id="PTHR48090">
    <property type="entry name" value="UNDECAPRENYL-PHOSPHATE 4-DEOXY-4-FORMAMIDO-L-ARABINOSE TRANSFERASE-RELATED"/>
    <property type="match status" value="1"/>
</dbReference>
<dbReference type="CDD" id="cd04179">
    <property type="entry name" value="DPM_DPG-synthase_like"/>
    <property type="match status" value="1"/>
</dbReference>
<evidence type="ECO:0000313" key="3">
    <source>
        <dbReference type="Proteomes" id="UP000478417"/>
    </source>
</evidence>
<name>A0A6B2M301_9BACT</name>
<dbReference type="Gene3D" id="3.90.550.10">
    <property type="entry name" value="Spore Coat Polysaccharide Biosynthesis Protein SpsA, Chain A"/>
    <property type="match status" value="1"/>
</dbReference>
<sequence>MKISVVIPCYNEESTIRTIVDRVKNAGVSLHEVIIVNDCSADKTPEVLKEWDDDPMVKVFHHKVNQGKGAALRTGFKQVSGDIIIIQDADLEYDPKEYPLLLEPIESGDADVVFGSRFMGGRPHRVVYFWHMVGNRLLTLASNMMTNLNLTDMETCFKVFKGEILSQISIEEDRFGFEPEVTAKVSRIDCRIYEVGISYYGRTYAEGKKIGWRDGVRAIYAIVKYNIFKR</sequence>
<dbReference type="InterPro" id="IPR029044">
    <property type="entry name" value="Nucleotide-diphossugar_trans"/>
</dbReference>
<dbReference type="SUPFAM" id="SSF53448">
    <property type="entry name" value="Nucleotide-diphospho-sugar transferases"/>
    <property type="match status" value="1"/>
</dbReference>
<dbReference type="AlphaFoldDB" id="A0A6B2M301"/>